<evidence type="ECO:0000313" key="2">
    <source>
        <dbReference type="Proteomes" id="UP000030421"/>
    </source>
</evidence>
<accession>A0ACC4NWS1</accession>
<comment type="caution">
    <text evidence="1">The sequence shown here is derived from an EMBL/GenBank/DDBJ whole genome shotgun (WGS) entry which is preliminary data.</text>
</comment>
<protein>
    <submittedName>
        <fullName evidence="1">Uncharacterized protein</fullName>
    </submittedName>
</protein>
<dbReference type="Proteomes" id="UP000030421">
    <property type="component" value="Unassembled WGS sequence"/>
</dbReference>
<keyword evidence="2" id="KW-1185">Reference proteome</keyword>
<name>A0ACC4NWS1_9VIBR</name>
<organism evidence="1 2">
    <name type="scientific">Vibrio caribbeanicus</name>
    <dbReference type="NCBI Taxonomy" id="701175"/>
    <lineage>
        <taxon>Bacteria</taxon>
        <taxon>Pseudomonadati</taxon>
        <taxon>Pseudomonadota</taxon>
        <taxon>Gammaproteobacteria</taxon>
        <taxon>Vibrionales</taxon>
        <taxon>Vibrionaceae</taxon>
        <taxon>Vibrio</taxon>
    </lineage>
</organism>
<dbReference type="EMBL" id="JRWR01000007">
    <property type="protein sequence ID" value="KHD25032.1"/>
    <property type="molecule type" value="Genomic_DNA"/>
</dbReference>
<evidence type="ECO:0000313" key="1">
    <source>
        <dbReference type="EMBL" id="KHD25032.1"/>
    </source>
</evidence>
<sequence length="195" mass="22874">MAVERVEAIKTTYNGIEYRSRTEARWAVFFDGIGVQFEYEKEYVELSNGQKYLPDFFLPEFNAFFEVKPNSDAIVTEECVKARQLSQDLADKAINVWLATGGPSEQNGNVIPLNHWDLSDNIEHILSVRENRYMFYQDRRDEGIYWLYAVDYSDTMRSAYFIGGWGTETDHMREPMMFGQVQAAYQRAREYSFEN</sequence>
<gene>
    <name evidence="1" type="ORF">NM09_10360</name>
</gene>
<proteinExistence type="predicted"/>
<reference evidence="1" key="1">
    <citation type="submission" date="2014-10" db="EMBL/GenBank/DDBJ databases">
        <title>Genome sequencing of Vibrio caribbeanicus T14.</title>
        <authorList>
            <person name="Chan K.-G."/>
            <person name="Mohamad N.I."/>
        </authorList>
    </citation>
    <scope>NUCLEOTIDE SEQUENCE</scope>
    <source>
        <strain evidence="1">T14</strain>
    </source>
</reference>